<organism evidence="1">
    <name type="scientific">Octopus bimaculoides</name>
    <name type="common">California two-spotted octopus</name>
    <dbReference type="NCBI Taxonomy" id="37653"/>
    <lineage>
        <taxon>Eukaryota</taxon>
        <taxon>Metazoa</taxon>
        <taxon>Spiralia</taxon>
        <taxon>Lophotrochozoa</taxon>
        <taxon>Mollusca</taxon>
        <taxon>Cephalopoda</taxon>
        <taxon>Coleoidea</taxon>
        <taxon>Octopodiformes</taxon>
        <taxon>Octopoda</taxon>
        <taxon>Incirrata</taxon>
        <taxon>Octopodidae</taxon>
        <taxon>Octopus</taxon>
    </lineage>
</organism>
<evidence type="ECO:0000313" key="1">
    <source>
        <dbReference type="EMBL" id="KOF96781.1"/>
    </source>
</evidence>
<dbReference type="OMA" id="CNENIHK"/>
<accession>A0A0L8I5M7</accession>
<dbReference type="AlphaFoldDB" id="A0A0L8I5M7"/>
<reference evidence="1" key="1">
    <citation type="submission" date="2015-07" db="EMBL/GenBank/DDBJ databases">
        <title>MeaNS - Measles Nucleotide Surveillance Program.</title>
        <authorList>
            <person name="Tran T."/>
            <person name="Druce J."/>
        </authorList>
    </citation>
    <scope>NUCLEOTIDE SEQUENCE</scope>
    <source>
        <strain evidence="1">UCB-OBI-ISO-001</strain>
        <tissue evidence="1">Gonad</tissue>
    </source>
</reference>
<name>A0A0L8I5M7_OCTBM</name>
<dbReference type="EMBL" id="KQ416491">
    <property type="protein sequence ID" value="KOF96781.1"/>
    <property type="molecule type" value="Genomic_DNA"/>
</dbReference>
<dbReference type="KEGG" id="obi:106883969"/>
<protein>
    <submittedName>
        <fullName evidence="1">Uncharacterized protein</fullName>
    </submittedName>
</protein>
<dbReference type="OrthoDB" id="6118686at2759"/>
<proteinExistence type="predicted"/>
<sequence length="249" mass="28909">MGCICPCFDKDTSHPVSQTTRLLSDQSSRLHSPVEREDDSTYKCYHPIQLKVTLINSVDKLFQKHEEEFNELVSSYYDLKEVEEIILHIFQKAKTPQTSVELCIKVIGTHCILFCFTGKTRVNLARTHKYCMLISFDEEELTSKFGEMAIKLLIPSLRQFNNFNQLMKEIQSKCTSVNRSLVELFQEEVTLRKNIMNADLGPSQEPVSLHNCVQNLNLLRRCYGNTRTIHDELDESWNNVVNAYRTFCE</sequence>
<gene>
    <name evidence="1" type="ORF">OCBIM_22033692mg</name>
</gene>